<dbReference type="Proteomes" id="UP000578819">
    <property type="component" value="Unassembled WGS sequence"/>
</dbReference>
<reference evidence="1 2" key="1">
    <citation type="submission" date="2020-08" db="EMBL/GenBank/DDBJ databases">
        <title>Sequencing the genomes of 1000 actinobacteria strains.</title>
        <authorList>
            <person name="Klenk H.-P."/>
        </authorList>
    </citation>
    <scope>NUCLEOTIDE SEQUENCE [LARGE SCALE GENOMIC DNA]</scope>
    <source>
        <strain evidence="1 2">DSM 45886</strain>
    </source>
</reference>
<evidence type="ECO:0000313" key="2">
    <source>
        <dbReference type="Proteomes" id="UP000578819"/>
    </source>
</evidence>
<accession>A0A7W7SZI0</accession>
<proteinExistence type="predicted"/>
<name>A0A7W7SZI0_9ACTN</name>
<evidence type="ECO:0000313" key="1">
    <source>
        <dbReference type="EMBL" id="MBB4962490.1"/>
    </source>
</evidence>
<comment type="caution">
    <text evidence="1">The sequence shown here is derived from an EMBL/GenBank/DDBJ whole genome shotgun (WGS) entry which is preliminary data.</text>
</comment>
<keyword evidence="2" id="KW-1185">Reference proteome</keyword>
<dbReference type="AlphaFoldDB" id="A0A7W7SZI0"/>
<organism evidence="1 2">
    <name type="scientific">Micromonospora polyrhachis</name>
    <dbReference type="NCBI Taxonomy" id="1282883"/>
    <lineage>
        <taxon>Bacteria</taxon>
        <taxon>Bacillati</taxon>
        <taxon>Actinomycetota</taxon>
        <taxon>Actinomycetes</taxon>
        <taxon>Micromonosporales</taxon>
        <taxon>Micromonosporaceae</taxon>
        <taxon>Micromonospora</taxon>
    </lineage>
</organism>
<sequence>MNDSDGNDGRTSEAANFLEWNFTIMANSSPWSVEQGMTQLLAHQSAEGFGPALSDAVQIDASIIHELGRRQTPTALAALRAFQAMSTIDTQRELARSHADRLVQQGLPEPSWAPRIGQVRVDGCWWAHDQFDETAILLCAFSYDGVDEHGILAMIDRTIGTGLFRELTLGTHVESLLDLLHDAGSGNDGLVTTPLDPAYARRLLEDALATSDELLEDREYRPKPMPTAYRKMRALTLARARALSDVAAPPEPFPDGVEIELLKRSFLASDAASTLPSTSATGQAVDLLVAHFVEEAGCHPLHLGPRRILAVLGLPTLAADQVGDPAVARVLPDVADAWISWTAVERGLADDAAHRLGQAARQAQVRCHSTEVEGQETA</sequence>
<dbReference type="EMBL" id="JACHJW010000001">
    <property type="protein sequence ID" value="MBB4962490.1"/>
    <property type="molecule type" value="Genomic_DNA"/>
</dbReference>
<protein>
    <submittedName>
        <fullName evidence="1">Uncharacterized protein</fullName>
    </submittedName>
</protein>
<gene>
    <name evidence="1" type="ORF">FHR38_006223</name>
</gene>
<dbReference type="RefSeq" id="WP_184538732.1">
    <property type="nucleotide sequence ID" value="NZ_JACHJW010000001.1"/>
</dbReference>